<dbReference type="AlphaFoldDB" id="A0A5C8DC68"/>
<dbReference type="Pfam" id="PF14833">
    <property type="entry name" value="NAD_binding_11"/>
    <property type="match status" value="1"/>
</dbReference>
<evidence type="ECO:0000313" key="7">
    <source>
        <dbReference type="EMBL" id="TXJ21562.1"/>
    </source>
</evidence>
<reference evidence="7 8" key="1">
    <citation type="journal article" date="1992" name="Lakartidningen">
        <title>[Penicillin V and not amoxicillin is the first choice preparation in acute otitis].</title>
        <authorList>
            <person name="Kamme C."/>
            <person name="Lundgren K."/>
            <person name="Prellner K."/>
        </authorList>
    </citation>
    <scope>NUCLEOTIDE SEQUENCE [LARGE SCALE GENOMIC DNA]</scope>
    <source>
        <strain evidence="7 8">513A</strain>
    </source>
</reference>
<dbReference type="GO" id="GO:0050661">
    <property type="term" value="F:NADP binding"/>
    <property type="evidence" value="ECO:0007669"/>
    <property type="project" value="InterPro"/>
</dbReference>
<evidence type="ECO:0000256" key="4">
    <source>
        <dbReference type="PIRSR" id="PIRSR000103-1"/>
    </source>
</evidence>
<accession>A0A5C8DC68</accession>
<gene>
    <name evidence="7" type="ORF">EPJ79_10710</name>
</gene>
<dbReference type="PIRSF" id="PIRSF000103">
    <property type="entry name" value="HIBADH"/>
    <property type="match status" value="1"/>
</dbReference>
<evidence type="ECO:0000259" key="5">
    <source>
        <dbReference type="Pfam" id="PF03446"/>
    </source>
</evidence>
<dbReference type="Gene3D" id="1.10.1040.10">
    <property type="entry name" value="N-(1-d-carboxylethyl)-l-norvaline Dehydrogenase, domain 2"/>
    <property type="match status" value="1"/>
</dbReference>
<dbReference type="InterPro" id="IPR006115">
    <property type="entry name" value="6PGDH_NADP-bd"/>
</dbReference>
<keyword evidence="3" id="KW-0520">NAD</keyword>
<dbReference type="Gene3D" id="3.40.50.720">
    <property type="entry name" value="NAD(P)-binding Rossmann-like Domain"/>
    <property type="match status" value="1"/>
</dbReference>
<dbReference type="Proteomes" id="UP000324638">
    <property type="component" value="Unassembled WGS sequence"/>
</dbReference>
<evidence type="ECO:0000256" key="1">
    <source>
        <dbReference type="ARBA" id="ARBA00009080"/>
    </source>
</evidence>
<protein>
    <submittedName>
        <fullName evidence="7">Prephenate dehydrogenase/arogenate dehydrogenase family protein</fullName>
    </submittedName>
</protein>
<dbReference type="EMBL" id="SAXU01000001">
    <property type="protein sequence ID" value="TXJ21562.1"/>
    <property type="molecule type" value="Genomic_DNA"/>
</dbReference>
<comment type="similarity">
    <text evidence="1">Belongs to the HIBADH-related family.</text>
</comment>
<feature type="domain" description="3-hydroxyisobutyrate dehydrogenase-like NAD-binding" evidence="6">
    <location>
        <begin position="162"/>
        <end position="279"/>
    </location>
</feature>
<dbReference type="GO" id="GO:0051287">
    <property type="term" value="F:NAD binding"/>
    <property type="evidence" value="ECO:0007669"/>
    <property type="project" value="InterPro"/>
</dbReference>
<dbReference type="GO" id="GO:0016491">
    <property type="term" value="F:oxidoreductase activity"/>
    <property type="evidence" value="ECO:0007669"/>
    <property type="project" value="UniProtKB-KW"/>
</dbReference>
<organism evidence="7 8">
    <name type="scientific">Brachyspira aalborgi</name>
    <dbReference type="NCBI Taxonomy" id="29522"/>
    <lineage>
        <taxon>Bacteria</taxon>
        <taxon>Pseudomonadati</taxon>
        <taxon>Spirochaetota</taxon>
        <taxon>Spirochaetia</taxon>
        <taxon>Brachyspirales</taxon>
        <taxon>Brachyspiraceae</taxon>
        <taxon>Brachyspira</taxon>
    </lineage>
</organism>
<dbReference type="InterPro" id="IPR008927">
    <property type="entry name" value="6-PGluconate_DH-like_C_sf"/>
</dbReference>
<evidence type="ECO:0000313" key="8">
    <source>
        <dbReference type="Proteomes" id="UP000324638"/>
    </source>
</evidence>
<name>A0A5C8DC68_9SPIR</name>
<dbReference type="InterPro" id="IPR015815">
    <property type="entry name" value="HIBADH-related"/>
</dbReference>
<comment type="caution">
    <text evidence="7">The sequence shown here is derived from an EMBL/GenBank/DDBJ whole genome shotgun (WGS) entry which is preliminary data.</text>
</comment>
<sequence>MKLGFIGLGIMGLPMALNLLNKSGKEVIGFDISKERNKLFSDKGGIIAADIKEISNSCDIIFISLAGNELVKKILSEIIDNSKENTIIVDTSSTSPLVIKEIYEKAKFKKIALIDAPVSGGDVGAIEGKLVIMAGGDKEIFDKVEPFLLYMGSKATYMGASGNGQIAKLANNIIAGCNIAVVAEGLAFASKAGIDTTTLFNAIKDGAAGSYMLNIKAPKMIAHDFTANARMAVHQKDLKNASELAKSMGVEIPISKITLGYWNEMEKKGCSEEDHCCLSKIYEERMNTRI</sequence>
<dbReference type="InterPro" id="IPR002204">
    <property type="entry name" value="3-OH-isobutyrate_DH-rel_CS"/>
</dbReference>
<evidence type="ECO:0000256" key="3">
    <source>
        <dbReference type="ARBA" id="ARBA00023027"/>
    </source>
</evidence>
<dbReference type="Pfam" id="PF03446">
    <property type="entry name" value="NAD_binding_2"/>
    <property type="match status" value="1"/>
</dbReference>
<evidence type="ECO:0000256" key="2">
    <source>
        <dbReference type="ARBA" id="ARBA00023002"/>
    </source>
</evidence>
<dbReference type="PANTHER" id="PTHR43060">
    <property type="entry name" value="3-HYDROXYISOBUTYRATE DEHYDROGENASE-LIKE 1, MITOCHONDRIAL-RELATED"/>
    <property type="match status" value="1"/>
</dbReference>
<dbReference type="GO" id="GO:0016054">
    <property type="term" value="P:organic acid catabolic process"/>
    <property type="evidence" value="ECO:0007669"/>
    <property type="project" value="UniProtKB-ARBA"/>
</dbReference>
<dbReference type="PANTHER" id="PTHR43060:SF15">
    <property type="entry name" value="3-HYDROXYISOBUTYRATE DEHYDROGENASE-LIKE 1, MITOCHONDRIAL-RELATED"/>
    <property type="match status" value="1"/>
</dbReference>
<feature type="active site" evidence="4">
    <location>
        <position position="168"/>
    </location>
</feature>
<proteinExistence type="inferred from homology"/>
<dbReference type="InterPro" id="IPR013328">
    <property type="entry name" value="6PGD_dom2"/>
</dbReference>
<dbReference type="RefSeq" id="WP_147739480.1">
    <property type="nucleotide sequence ID" value="NZ_SAXU01000001.1"/>
</dbReference>
<dbReference type="InterPro" id="IPR029154">
    <property type="entry name" value="HIBADH-like_NADP-bd"/>
</dbReference>
<feature type="domain" description="6-phosphogluconate dehydrogenase NADP-binding" evidence="5">
    <location>
        <begin position="2"/>
        <end position="159"/>
    </location>
</feature>
<dbReference type="InterPro" id="IPR036291">
    <property type="entry name" value="NAD(P)-bd_dom_sf"/>
</dbReference>
<keyword evidence="2" id="KW-0560">Oxidoreductase</keyword>
<dbReference type="SUPFAM" id="SSF48179">
    <property type="entry name" value="6-phosphogluconate dehydrogenase C-terminal domain-like"/>
    <property type="match status" value="1"/>
</dbReference>
<evidence type="ECO:0000259" key="6">
    <source>
        <dbReference type="Pfam" id="PF14833"/>
    </source>
</evidence>
<dbReference type="SUPFAM" id="SSF51735">
    <property type="entry name" value="NAD(P)-binding Rossmann-fold domains"/>
    <property type="match status" value="1"/>
</dbReference>
<dbReference type="PROSITE" id="PS00895">
    <property type="entry name" value="3_HYDROXYISOBUT_DH"/>
    <property type="match status" value="1"/>
</dbReference>